<reference evidence="1 2" key="1">
    <citation type="journal article" date="2011" name="PLoS ONE">
        <title>The entomopathogenic bacterial endosymbionts xenorhabdus and photorhabdus: convergent lifestyles from divergent genomes.</title>
        <authorList>
            <person name="Chaston J.M."/>
            <person name="Suen G."/>
            <person name="Tucker S.L."/>
            <person name="Andersen A.W."/>
            <person name="Bhasin A."/>
            <person name="Bode E."/>
            <person name="Bode H.B."/>
            <person name="Brachmann A.O."/>
            <person name="Cowles C.E."/>
            <person name="Cowles K.N."/>
            <person name="Darby C."/>
            <person name="de Leon L."/>
            <person name="Drace K."/>
            <person name="Du Z."/>
            <person name="Givaudan A."/>
            <person name="Herbert Tran E.E."/>
            <person name="Jewell K.A."/>
            <person name="Knack J.J."/>
            <person name="Krasomil-Osterfeld K.C."/>
            <person name="Kukor R."/>
            <person name="Lanois A."/>
            <person name="Latreille P."/>
            <person name="Leimgruber N.K."/>
            <person name="Lipke C.M."/>
            <person name="Liu R."/>
            <person name="Lu X."/>
            <person name="Martens E.C."/>
            <person name="Marri P.R."/>
            <person name="Medigue C."/>
            <person name="Menard M.L."/>
            <person name="Miller N.M."/>
            <person name="Morales-Soto N."/>
            <person name="Norton S."/>
            <person name="Ogier J.C."/>
            <person name="Orchard S.S."/>
            <person name="Park D."/>
            <person name="Park Y."/>
            <person name="Qurollo B.A."/>
            <person name="Sugar D.R."/>
            <person name="Richards G.R."/>
            <person name="Rouy Z."/>
            <person name="Slominski B."/>
            <person name="Slominski K."/>
            <person name="Snyder H."/>
            <person name="Tjaden B.C."/>
            <person name="van der Hoeven R."/>
            <person name="Welch R.D."/>
            <person name="Wheeler C."/>
            <person name="Xiang B."/>
            <person name="Barbazuk B."/>
            <person name="Gaudriault S."/>
            <person name="Goodner B."/>
            <person name="Slater S.C."/>
            <person name="Forst S."/>
            <person name="Goldman B.S."/>
            <person name="Goodrich-Blair H."/>
        </authorList>
    </citation>
    <scope>NUCLEOTIDE SEQUENCE [LARGE SCALE GENOMIC DNA]</scope>
    <source>
        <strain evidence="2">ATCC 19061 / DSM 3370 / CCUG 14189 / LMG 1036 / NCIMB 9965 / AN6</strain>
    </source>
</reference>
<dbReference type="KEGG" id="xne:XNC1_4310"/>
<evidence type="ECO:0000313" key="2">
    <source>
        <dbReference type="Proteomes" id="UP000008075"/>
    </source>
</evidence>
<accession>D3VE81</accession>
<dbReference type="HOGENOM" id="CLU_3335064_0_0_6"/>
<dbReference type="EMBL" id="FN667742">
    <property type="protein sequence ID" value="CBJ92332.1"/>
    <property type="molecule type" value="Genomic_DNA"/>
</dbReference>
<evidence type="ECO:0000313" key="1">
    <source>
        <dbReference type="EMBL" id="CBJ92332.1"/>
    </source>
</evidence>
<proteinExistence type="predicted"/>
<dbReference type="Proteomes" id="UP000008075">
    <property type="component" value="Chromosome"/>
</dbReference>
<sequence length="38" mass="4247">MWLGSDRVAAASVNLYVFPTNIPKKLSHVKVLTTFTIQ</sequence>
<protein>
    <submittedName>
        <fullName evidence="1">Uncharacterized protein</fullName>
    </submittedName>
</protein>
<dbReference type="AlphaFoldDB" id="D3VE81"/>
<dbReference type="STRING" id="406817.XNC1_4310"/>
<gene>
    <name evidence="1" type="ordered locus">XNC1_4310</name>
</gene>
<name>D3VE81_XENNA</name>
<keyword evidence="2" id="KW-1185">Reference proteome</keyword>
<organism evidence="1 2">
    <name type="scientific">Xenorhabdus nematophila (strain ATCC 19061 / DSM 3370 / CCUG 14189 / LMG 1036 / NCIMB 9965 / AN6)</name>
    <dbReference type="NCBI Taxonomy" id="406817"/>
    <lineage>
        <taxon>Bacteria</taxon>
        <taxon>Pseudomonadati</taxon>
        <taxon>Pseudomonadota</taxon>
        <taxon>Gammaproteobacteria</taxon>
        <taxon>Enterobacterales</taxon>
        <taxon>Morganellaceae</taxon>
        <taxon>Xenorhabdus</taxon>
    </lineage>
</organism>